<dbReference type="RefSeq" id="WP_232507216.1">
    <property type="nucleotide sequence ID" value="NZ_BAAAKB010000006.1"/>
</dbReference>
<name>A0A1Q2HW67_9CORY</name>
<evidence type="ECO:0000313" key="3">
    <source>
        <dbReference type="Proteomes" id="UP000217209"/>
    </source>
</evidence>
<feature type="transmembrane region" description="Helical" evidence="1">
    <location>
        <begin position="32"/>
        <end position="51"/>
    </location>
</feature>
<organism evidence="2 3">
    <name type="scientific">Corynebacterium glaucum</name>
    <dbReference type="NCBI Taxonomy" id="187491"/>
    <lineage>
        <taxon>Bacteria</taxon>
        <taxon>Bacillati</taxon>
        <taxon>Actinomycetota</taxon>
        <taxon>Actinomycetes</taxon>
        <taxon>Mycobacteriales</taxon>
        <taxon>Corynebacteriaceae</taxon>
        <taxon>Corynebacterium</taxon>
    </lineage>
</organism>
<proteinExistence type="predicted"/>
<dbReference type="Proteomes" id="UP000217209">
    <property type="component" value="Chromosome"/>
</dbReference>
<evidence type="ECO:0000313" key="2">
    <source>
        <dbReference type="EMBL" id="AQQ15030.1"/>
    </source>
</evidence>
<keyword evidence="1" id="KW-1133">Transmembrane helix</keyword>
<dbReference type="KEGG" id="cgv:CGLAU_05295"/>
<evidence type="ECO:0008006" key="4">
    <source>
        <dbReference type="Google" id="ProtNLM"/>
    </source>
</evidence>
<accession>A0A1Q2HW67</accession>
<gene>
    <name evidence="2" type="ORF">CGLAU_05295</name>
</gene>
<evidence type="ECO:0000256" key="1">
    <source>
        <dbReference type="SAM" id="Phobius"/>
    </source>
</evidence>
<feature type="transmembrane region" description="Helical" evidence="1">
    <location>
        <begin position="57"/>
        <end position="79"/>
    </location>
</feature>
<keyword evidence="1" id="KW-0812">Transmembrane</keyword>
<keyword evidence="1" id="KW-0472">Membrane</keyword>
<reference evidence="2 3" key="1">
    <citation type="submission" date="2016-12" db="EMBL/GenBank/DDBJ databases">
        <authorList>
            <person name="Song W.-J."/>
            <person name="Kurnit D.M."/>
        </authorList>
    </citation>
    <scope>NUCLEOTIDE SEQUENCE [LARGE SCALE GENOMIC DNA]</scope>
    <source>
        <strain evidence="2 3">DSM 30827</strain>
    </source>
</reference>
<sequence length="151" mass="15997">MSTPEAREPDLTVRDADEFVDHRRPLIRALKAGGWALVVLTVISLMAWGATRDLPGIWGVLLGVAIGGGFVLATAASVLATANTSITTTAAVIFGGWLIKIVVVLMLLLWLRGFDFYDTAAFGVTTIAALVVALVAETWGVLTVRTAYVTP</sequence>
<feature type="transmembrane region" description="Helical" evidence="1">
    <location>
        <begin position="91"/>
        <end position="110"/>
    </location>
</feature>
<feature type="transmembrane region" description="Helical" evidence="1">
    <location>
        <begin position="116"/>
        <end position="136"/>
    </location>
</feature>
<protein>
    <recommendedName>
        <fullName evidence="4">ATP synthase I chain</fullName>
    </recommendedName>
</protein>
<dbReference type="AlphaFoldDB" id="A0A1Q2HW67"/>
<keyword evidence="3" id="KW-1185">Reference proteome</keyword>
<dbReference type="EMBL" id="CP019688">
    <property type="protein sequence ID" value="AQQ15030.1"/>
    <property type="molecule type" value="Genomic_DNA"/>
</dbReference>